<proteinExistence type="predicted"/>
<dbReference type="PANTHER" id="PTHR33568:SF3">
    <property type="entry name" value="DNA-DIRECTED DNA POLYMERASE"/>
    <property type="match status" value="1"/>
</dbReference>
<dbReference type="AlphaFoldDB" id="A0A6V7X5K0"/>
<dbReference type="Gene3D" id="1.10.287.690">
    <property type="entry name" value="Helix hairpin bin"/>
    <property type="match status" value="1"/>
</dbReference>
<protein>
    <submittedName>
        <fullName evidence="1">Uncharacterized protein</fullName>
    </submittedName>
</protein>
<dbReference type="EMBL" id="CAJEWN010001120">
    <property type="protein sequence ID" value="CAD2194519.1"/>
    <property type="molecule type" value="Genomic_DNA"/>
</dbReference>
<dbReference type="SUPFAM" id="SSF56672">
    <property type="entry name" value="DNA/RNA polymerases"/>
    <property type="match status" value="1"/>
</dbReference>
<dbReference type="Gene3D" id="3.90.1600.10">
    <property type="entry name" value="Palm domain of DNA polymerase"/>
    <property type="match status" value="1"/>
</dbReference>
<reference evidence="1 2" key="1">
    <citation type="submission" date="2020-08" db="EMBL/GenBank/DDBJ databases">
        <authorList>
            <person name="Koutsovoulos G."/>
            <person name="Danchin GJ E."/>
        </authorList>
    </citation>
    <scope>NUCLEOTIDE SEQUENCE [LARGE SCALE GENOMIC DNA]</scope>
</reference>
<dbReference type="InterPro" id="IPR023211">
    <property type="entry name" value="DNA_pol_palm_dom_sf"/>
</dbReference>
<comment type="caution">
    <text evidence="1">The sequence shown here is derived from an EMBL/GenBank/DDBJ whole genome shotgun (WGS) entry which is preliminary data.</text>
</comment>
<sequence>MYPEGGVVEDYRCSHNDNQRGWVSTCTSIELNVALEEGYTVTKLFRVLEYTKYDTELFKPYISEFMAQKIHSSGFDDNIRNNKEAEDQFIYECDNNFGIKIERSKMIPNKGKRTQAKLMLNNLWGRFSLRNFGLSQCTITDDPAELCKYMYDPSIEITSIDELNQQILLLSYTKKKDWIEEHESSNVVISLWTTSAARIHLLRAMQKVVRSEGCTLLYTDTDSLIFAHPENMCPLTLGPHLGQFTDEYPKHDILEYVSGGAKQYGLKLLKKEYDRTRIYFKSQRDDTKYRCYQ</sequence>
<dbReference type="Proteomes" id="UP000580250">
    <property type="component" value="Unassembled WGS sequence"/>
</dbReference>
<dbReference type="OrthoDB" id="8196304at2759"/>
<name>A0A6V7X5K0_MELEN</name>
<evidence type="ECO:0000313" key="1">
    <source>
        <dbReference type="EMBL" id="CAD2194519.1"/>
    </source>
</evidence>
<gene>
    <name evidence="1" type="ORF">MENT_LOCUS47543</name>
</gene>
<accession>A0A6V7X5K0</accession>
<evidence type="ECO:0000313" key="2">
    <source>
        <dbReference type="Proteomes" id="UP000580250"/>
    </source>
</evidence>
<dbReference type="InterPro" id="IPR043502">
    <property type="entry name" value="DNA/RNA_pol_sf"/>
</dbReference>
<organism evidence="1 2">
    <name type="scientific">Meloidogyne enterolobii</name>
    <name type="common">Root-knot nematode worm</name>
    <name type="synonym">Meloidogyne mayaguensis</name>
    <dbReference type="NCBI Taxonomy" id="390850"/>
    <lineage>
        <taxon>Eukaryota</taxon>
        <taxon>Metazoa</taxon>
        <taxon>Ecdysozoa</taxon>
        <taxon>Nematoda</taxon>
        <taxon>Chromadorea</taxon>
        <taxon>Rhabditida</taxon>
        <taxon>Tylenchina</taxon>
        <taxon>Tylenchomorpha</taxon>
        <taxon>Tylenchoidea</taxon>
        <taxon>Meloidogynidae</taxon>
        <taxon>Meloidogyninae</taxon>
        <taxon>Meloidogyne</taxon>
    </lineage>
</organism>
<dbReference type="PANTHER" id="PTHR33568">
    <property type="entry name" value="DNA POLYMERASE"/>
    <property type="match status" value="1"/>
</dbReference>